<accession>A0A511HMI1</accession>
<reference evidence="2 3" key="1">
    <citation type="submission" date="2019-07" db="EMBL/GenBank/DDBJ databases">
        <title>Whole genome shotgun sequence of Myxococcus virescens NBRC 100334.</title>
        <authorList>
            <person name="Hosoyama A."/>
            <person name="Uohara A."/>
            <person name="Ohji S."/>
            <person name="Ichikawa N."/>
        </authorList>
    </citation>
    <scope>NUCLEOTIDE SEQUENCE [LARGE SCALE GENOMIC DNA]</scope>
    <source>
        <strain evidence="2 3">NBRC 100334</strain>
    </source>
</reference>
<proteinExistence type="predicted"/>
<comment type="caution">
    <text evidence="2">The sequence shown here is derived from an EMBL/GenBank/DDBJ whole genome shotgun (WGS) entry which is preliminary data.</text>
</comment>
<name>A0A511HMI1_9BACT</name>
<evidence type="ECO:0000256" key="1">
    <source>
        <dbReference type="SAM" id="MobiDB-lite"/>
    </source>
</evidence>
<dbReference type="EMBL" id="BJVY01000054">
    <property type="protein sequence ID" value="GEL74797.1"/>
    <property type="molecule type" value="Genomic_DNA"/>
</dbReference>
<feature type="region of interest" description="Disordered" evidence="1">
    <location>
        <begin position="85"/>
        <end position="111"/>
    </location>
</feature>
<organism evidence="2 3">
    <name type="scientific">Myxococcus virescens</name>
    <dbReference type="NCBI Taxonomy" id="83456"/>
    <lineage>
        <taxon>Bacteria</taxon>
        <taxon>Pseudomonadati</taxon>
        <taxon>Myxococcota</taxon>
        <taxon>Myxococcia</taxon>
        <taxon>Myxococcales</taxon>
        <taxon>Cystobacterineae</taxon>
        <taxon>Myxococcaceae</taxon>
        <taxon>Myxococcus</taxon>
    </lineage>
</organism>
<sequence length="111" mass="12213">MGWGKWPVPGRDLSSSAAANLRTPWDTSTASETSLPRVSGRTRTVRIFTPDAYDASPDRSFPVLSIQDLQNVFAHPESARFDTWCTNRRGTSPKATWRPGPSPPCASSLKH</sequence>
<feature type="compositionally biased region" description="Polar residues" evidence="1">
    <location>
        <begin position="85"/>
        <end position="94"/>
    </location>
</feature>
<gene>
    <name evidence="2" type="ORF">MVI01_65810</name>
</gene>
<dbReference type="AlphaFoldDB" id="A0A511HMI1"/>
<evidence type="ECO:0000313" key="3">
    <source>
        <dbReference type="Proteomes" id="UP000321224"/>
    </source>
</evidence>
<protein>
    <submittedName>
        <fullName evidence="2">Uncharacterized protein</fullName>
    </submittedName>
</protein>
<feature type="compositionally biased region" description="Polar residues" evidence="1">
    <location>
        <begin position="25"/>
        <end position="36"/>
    </location>
</feature>
<dbReference type="Proteomes" id="UP000321224">
    <property type="component" value="Unassembled WGS sequence"/>
</dbReference>
<feature type="region of interest" description="Disordered" evidence="1">
    <location>
        <begin position="1"/>
        <end position="41"/>
    </location>
</feature>
<evidence type="ECO:0000313" key="2">
    <source>
        <dbReference type="EMBL" id="GEL74797.1"/>
    </source>
</evidence>